<dbReference type="EC" id="1.14.19.3" evidence="3"/>
<gene>
    <name evidence="3" type="ORF">AVDCRST_MAG44-1011</name>
</gene>
<dbReference type="Pfam" id="PF00487">
    <property type="entry name" value="FA_desaturase"/>
    <property type="match status" value="1"/>
</dbReference>
<dbReference type="PANTHER" id="PTHR19353">
    <property type="entry name" value="FATTY ACID DESATURASE 2"/>
    <property type="match status" value="1"/>
</dbReference>
<name>A0A6J4SSZ5_9SPHN</name>
<reference evidence="3" key="1">
    <citation type="submission" date="2020-02" db="EMBL/GenBank/DDBJ databases">
        <authorList>
            <person name="Meier V. D."/>
        </authorList>
    </citation>
    <scope>NUCLEOTIDE SEQUENCE</scope>
    <source>
        <strain evidence="3">AVDCRST_MAG44</strain>
    </source>
</reference>
<evidence type="ECO:0000259" key="2">
    <source>
        <dbReference type="Pfam" id="PF00487"/>
    </source>
</evidence>
<protein>
    <submittedName>
        <fullName evidence="3">Linoleoyl-CoA desaturase</fullName>
        <ecNumber evidence="3">1.14.19.3</ecNumber>
    </submittedName>
</protein>
<dbReference type="EMBL" id="CADCVY010000069">
    <property type="protein sequence ID" value="CAA9504474.1"/>
    <property type="molecule type" value="Genomic_DNA"/>
</dbReference>
<dbReference type="AlphaFoldDB" id="A0A6J4SSZ5"/>
<feature type="transmembrane region" description="Helical" evidence="1">
    <location>
        <begin position="46"/>
        <end position="64"/>
    </location>
</feature>
<feature type="transmembrane region" description="Helical" evidence="1">
    <location>
        <begin position="217"/>
        <end position="235"/>
    </location>
</feature>
<accession>A0A6J4SSZ5</accession>
<dbReference type="GO" id="GO:0016213">
    <property type="term" value="F:acyl-CoA 6-desaturase activity"/>
    <property type="evidence" value="ECO:0007669"/>
    <property type="project" value="UniProtKB-EC"/>
</dbReference>
<keyword evidence="1" id="KW-0812">Transmembrane</keyword>
<keyword evidence="1" id="KW-1133">Transmembrane helix</keyword>
<organism evidence="3">
    <name type="scientific">uncultured Sphingomonas sp</name>
    <dbReference type="NCBI Taxonomy" id="158754"/>
    <lineage>
        <taxon>Bacteria</taxon>
        <taxon>Pseudomonadati</taxon>
        <taxon>Pseudomonadota</taxon>
        <taxon>Alphaproteobacteria</taxon>
        <taxon>Sphingomonadales</taxon>
        <taxon>Sphingomonadaceae</taxon>
        <taxon>Sphingomonas</taxon>
        <taxon>environmental samples</taxon>
    </lineage>
</organism>
<evidence type="ECO:0000256" key="1">
    <source>
        <dbReference type="SAM" id="Phobius"/>
    </source>
</evidence>
<dbReference type="PANTHER" id="PTHR19353:SF19">
    <property type="entry name" value="DELTA(5) FATTY ACID DESATURASE C-RELATED"/>
    <property type="match status" value="1"/>
</dbReference>
<dbReference type="InterPro" id="IPR005804">
    <property type="entry name" value="FA_desaturase_dom"/>
</dbReference>
<dbReference type="GO" id="GO:0008610">
    <property type="term" value="P:lipid biosynthetic process"/>
    <property type="evidence" value="ECO:0007669"/>
    <property type="project" value="UniProtKB-ARBA"/>
</dbReference>
<dbReference type="InterPro" id="IPR012171">
    <property type="entry name" value="Fatty_acid_desaturase"/>
</dbReference>
<proteinExistence type="predicted"/>
<evidence type="ECO:0000313" key="3">
    <source>
        <dbReference type="EMBL" id="CAA9504474.1"/>
    </source>
</evidence>
<keyword evidence="1" id="KW-0472">Membrane</keyword>
<dbReference type="GO" id="GO:0016020">
    <property type="term" value="C:membrane"/>
    <property type="evidence" value="ECO:0007669"/>
    <property type="project" value="TreeGrafter"/>
</dbReference>
<keyword evidence="3" id="KW-0560">Oxidoreductase</keyword>
<feature type="transmembrane region" description="Helical" evidence="1">
    <location>
        <begin position="70"/>
        <end position="92"/>
    </location>
</feature>
<sequence>MAAESIGEMPRFAAKSAFWAELRAVAKEHLAREAGRGRPSIGDPRLLRKAAVILLWFSLSYAALLSASTLPAALLAALSLAFAAAAIGFGVFHDANHRTLFKRPAANLFAARLGAALLGLSRHFWVHKHQSLHHRQPNVVGWDDDLETRGFLRLSPASAWEPRHRRQEVKALLWYGLNSLEWVFWKDFHCLALGRLNAWHPLELEKHERRELLVCKGLYLILFVVLPFVVLPFLWAAAALVLYHLAFSWVLAAVFQVAHLTPEMEFDGVRAGDDWAMHQLRTTADFATGSRFTTWFTGGLNHQIEHHLFPNVAHSHYSGLRPIVRAVAGRHGLRCHDLGGTFAAIRQHFTLLKTLGARAEPLPS</sequence>
<feature type="domain" description="Fatty acid desaturase" evidence="2">
    <location>
        <begin position="72"/>
        <end position="337"/>
    </location>
</feature>
<dbReference type="CDD" id="cd03506">
    <property type="entry name" value="Delta6-FADS-like"/>
    <property type="match status" value="1"/>
</dbReference>